<organism evidence="2 3">
    <name type="scientific">Novosphingobium organovorum</name>
    <dbReference type="NCBI Taxonomy" id="2930092"/>
    <lineage>
        <taxon>Bacteria</taxon>
        <taxon>Pseudomonadati</taxon>
        <taxon>Pseudomonadota</taxon>
        <taxon>Alphaproteobacteria</taxon>
        <taxon>Sphingomonadales</taxon>
        <taxon>Sphingomonadaceae</taxon>
        <taxon>Novosphingobium</taxon>
    </lineage>
</organism>
<dbReference type="Proteomes" id="UP001162881">
    <property type="component" value="Unassembled WGS sequence"/>
</dbReference>
<protein>
    <submittedName>
        <fullName evidence="2">Polysaccharide biosynthesis/export family protein</fullName>
    </submittedName>
</protein>
<proteinExistence type="predicted"/>
<dbReference type="Pfam" id="PF02563">
    <property type="entry name" value="Poly_export"/>
    <property type="match status" value="1"/>
</dbReference>
<dbReference type="InterPro" id="IPR003715">
    <property type="entry name" value="Poly_export_N"/>
</dbReference>
<comment type="caution">
    <text evidence="2">The sequence shown here is derived from an EMBL/GenBank/DDBJ whole genome shotgun (WGS) entry which is preliminary data.</text>
</comment>
<feature type="domain" description="Polysaccharide export protein N-terminal" evidence="1">
    <location>
        <begin position="35"/>
        <end position="90"/>
    </location>
</feature>
<keyword evidence="3" id="KW-1185">Reference proteome</keyword>
<feature type="non-terminal residue" evidence="2">
    <location>
        <position position="91"/>
    </location>
</feature>
<evidence type="ECO:0000313" key="2">
    <source>
        <dbReference type="EMBL" id="MCJ2181999.1"/>
    </source>
</evidence>
<gene>
    <name evidence="2" type="ORF">MTR62_04680</name>
</gene>
<dbReference type="EMBL" id="JALHLF010000009">
    <property type="protein sequence ID" value="MCJ2181999.1"/>
    <property type="molecule type" value="Genomic_DNA"/>
</dbReference>
<evidence type="ECO:0000259" key="1">
    <source>
        <dbReference type="Pfam" id="PF02563"/>
    </source>
</evidence>
<accession>A0ABT0BAC5</accession>
<name>A0ABT0BAC5_9SPHN</name>
<dbReference type="RefSeq" id="WP_244017457.1">
    <property type="nucleotide sequence ID" value="NZ_JALHLF010000009.1"/>
</dbReference>
<reference evidence="2" key="1">
    <citation type="submission" date="2022-03" db="EMBL/GenBank/DDBJ databases">
        <title>Identification of a novel bacterium isolated from mangrove sediments.</title>
        <authorList>
            <person name="Pan X."/>
        </authorList>
    </citation>
    <scope>NUCLEOTIDE SEQUENCE</scope>
    <source>
        <strain evidence="2">B1949</strain>
    </source>
</reference>
<evidence type="ECO:0000313" key="3">
    <source>
        <dbReference type="Proteomes" id="UP001162881"/>
    </source>
</evidence>
<sequence length="91" mass="9110">MYQEDPFHLAACTPGAAPADFAPGEEVPATALAGQTLELGPGDRLRIRLAGDTALVTGNYVIAADGTIALPGTAPLALAGLSPQAARDAVQ</sequence>